<dbReference type="AlphaFoldDB" id="A0AAD9L408"/>
<reference evidence="1" key="1">
    <citation type="journal article" date="2023" name="Mol. Biol. Evol.">
        <title>Third-Generation Sequencing Reveals the Adaptive Role of the Epigenome in Three Deep-Sea Polychaetes.</title>
        <authorList>
            <person name="Perez M."/>
            <person name="Aroh O."/>
            <person name="Sun Y."/>
            <person name="Lan Y."/>
            <person name="Juniper S.K."/>
            <person name="Young C.R."/>
            <person name="Angers B."/>
            <person name="Qian P.Y."/>
        </authorList>
    </citation>
    <scope>NUCLEOTIDE SEQUENCE</scope>
    <source>
        <strain evidence="1">R07B-5</strain>
    </source>
</reference>
<sequence>MYDIIFLKWRVAENLANEQCAPLIKRILQNIITLNEHYSHLDNSTTRPAERATAFPTIPLGSMRRLYILNYKTNCLHVRYGNNTLAQIHAAPDENIRQQCGFNPKRLITLAGHGKRCVHTSMHATLQHGIRCLRPSDFSKMHFLHILPS</sequence>
<gene>
    <name evidence="1" type="ORF">NP493_330g04014</name>
</gene>
<dbReference type="Proteomes" id="UP001209878">
    <property type="component" value="Unassembled WGS sequence"/>
</dbReference>
<accession>A0AAD9L408</accession>
<protein>
    <submittedName>
        <fullName evidence="1">Uncharacterized protein</fullName>
    </submittedName>
</protein>
<evidence type="ECO:0000313" key="2">
    <source>
        <dbReference type="Proteomes" id="UP001209878"/>
    </source>
</evidence>
<proteinExistence type="predicted"/>
<dbReference type="EMBL" id="JAODUO010000330">
    <property type="protein sequence ID" value="KAK2182959.1"/>
    <property type="molecule type" value="Genomic_DNA"/>
</dbReference>
<comment type="caution">
    <text evidence="1">The sequence shown here is derived from an EMBL/GenBank/DDBJ whole genome shotgun (WGS) entry which is preliminary data.</text>
</comment>
<evidence type="ECO:0000313" key="1">
    <source>
        <dbReference type="EMBL" id="KAK2182959.1"/>
    </source>
</evidence>
<name>A0AAD9L408_RIDPI</name>
<organism evidence="1 2">
    <name type="scientific">Ridgeia piscesae</name>
    <name type="common">Tubeworm</name>
    <dbReference type="NCBI Taxonomy" id="27915"/>
    <lineage>
        <taxon>Eukaryota</taxon>
        <taxon>Metazoa</taxon>
        <taxon>Spiralia</taxon>
        <taxon>Lophotrochozoa</taxon>
        <taxon>Annelida</taxon>
        <taxon>Polychaeta</taxon>
        <taxon>Sedentaria</taxon>
        <taxon>Canalipalpata</taxon>
        <taxon>Sabellida</taxon>
        <taxon>Siboglinidae</taxon>
        <taxon>Ridgeia</taxon>
    </lineage>
</organism>
<keyword evidence="2" id="KW-1185">Reference proteome</keyword>